<evidence type="ECO:0000256" key="2">
    <source>
        <dbReference type="SAM" id="Phobius"/>
    </source>
</evidence>
<keyword evidence="2" id="KW-0472">Membrane</keyword>
<comment type="caution">
    <text evidence="4">The sequence shown here is derived from an EMBL/GenBank/DDBJ whole genome shotgun (WGS) entry which is preliminary data.</text>
</comment>
<protein>
    <submittedName>
        <fullName evidence="4">DUF4190 domain-containing protein</fullName>
    </submittedName>
</protein>
<dbReference type="EMBL" id="JBHSZO010000010">
    <property type="protein sequence ID" value="MFC7218286.1"/>
    <property type="molecule type" value="Genomic_DNA"/>
</dbReference>
<evidence type="ECO:0000313" key="4">
    <source>
        <dbReference type="EMBL" id="MFC7218286.1"/>
    </source>
</evidence>
<name>A0ABW2GGJ9_9ACTN</name>
<feature type="domain" description="DUF4190" evidence="3">
    <location>
        <begin position="141"/>
        <end position="203"/>
    </location>
</feature>
<organism evidence="4 5">
    <name type="scientific">Streptomyces polyrhachis</name>
    <dbReference type="NCBI Taxonomy" id="1282885"/>
    <lineage>
        <taxon>Bacteria</taxon>
        <taxon>Bacillati</taxon>
        <taxon>Actinomycetota</taxon>
        <taxon>Actinomycetes</taxon>
        <taxon>Kitasatosporales</taxon>
        <taxon>Streptomycetaceae</taxon>
        <taxon>Streptomyces</taxon>
    </lineage>
</organism>
<keyword evidence="2" id="KW-1133">Transmembrane helix</keyword>
<reference evidence="5" key="1">
    <citation type="journal article" date="2019" name="Int. J. Syst. Evol. Microbiol.">
        <title>The Global Catalogue of Microorganisms (GCM) 10K type strain sequencing project: providing services to taxonomists for standard genome sequencing and annotation.</title>
        <authorList>
            <consortium name="The Broad Institute Genomics Platform"/>
            <consortium name="The Broad Institute Genome Sequencing Center for Infectious Disease"/>
            <person name="Wu L."/>
            <person name="Ma J."/>
        </authorList>
    </citation>
    <scope>NUCLEOTIDE SEQUENCE [LARGE SCALE GENOMIC DNA]</scope>
    <source>
        <strain evidence="5">CGMCC 1.13681</strain>
    </source>
</reference>
<gene>
    <name evidence="4" type="ORF">ACFQLX_08920</name>
</gene>
<feature type="transmembrane region" description="Helical" evidence="2">
    <location>
        <begin position="188"/>
        <end position="213"/>
    </location>
</feature>
<feature type="transmembrane region" description="Helical" evidence="2">
    <location>
        <begin position="144"/>
        <end position="176"/>
    </location>
</feature>
<keyword evidence="5" id="KW-1185">Reference proteome</keyword>
<dbReference type="RefSeq" id="WP_386413605.1">
    <property type="nucleotide sequence ID" value="NZ_JBHSZO010000010.1"/>
</dbReference>
<sequence>MSTEQPEGGRPSLSKDDRPAGAPGPADAAPGTPRTDVQPPAAAPVVPPAPIPAPGPVPVAQPGPAGPPPIPPGPGAPYGQPPGAYPPAPGSPYAQPPVAAPYPAPYGVPPQPGAPYAAPPGPYYPYGDPWAPALPAPQNGLSTAAMIVGIVGVVLSLALIGLPLGILALIFGIVGLRRARRGRSTNRGQALTGVILGPLAILASAGMLAALIWGADGRLGQINPDTTTTQPLGESVVYDDGLTVTAVEESLDGDTLTVRVSVENDTSYAVDLSKAEVYAYPAADPDAMLGLDDSRGLPPILTGDSTVTGEYVFDLPAEPGEVEIEVAPGAQYGYAHWSTDEAVGGARQSAWAPGRQVCAPACA</sequence>
<dbReference type="Proteomes" id="UP001596413">
    <property type="component" value="Unassembled WGS sequence"/>
</dbReference>
<keyword evidence="2" id="KW-0812">Transmembrane</keyword>
<evidence type="ECO:0000259" key="3">
    <source>
        <dbReference type="Pfam" id="PF13828"/>
    </source>
</evidence>
<proteinExistence type="predicted"/>
<evidence type="ECO:0000313" key="5">
    <source>
        <dbReference type="Proteomes" id="UP001596413"/>
    </source>
</evidence>
<feature type="region of interest" description="Disordered" evidence="1">
    <location>
        <begin position="1"/>
        <end position="90"/>
    </location>
</feature>
<accession>A0ABW2GGJ9</accession>
<feature type="compositionally biased region" description="Pro residues" evidence="1">
    <location>
        <begin position="41"/>
        <end position="90"/>
    </location>
</feature>
<feature type="compositionally biased region" description="Low complexity" evidence="1">
    <location>
        <begin position="20"/>
        <end position="40"/>
    </location>
</feature>
<dbReference type="Pfam" id="PF13828">
    <property type="entry name" value="DUF4190"/>
    <property type="match status" value="1"/>
</dbReference>
<evidence type="ECO:0000256" key="1">
    <source>
        <dbReference type="SAM" id="MobiDB-lite"/>
    </source>
</evidence>
<dbReference type="InterPro" id="IPR025241">
    <property type="entry name" value="DUF4190"/>
</dbReference>